<protein>
    <submittedName>
        <fullName evidence="1">Uncharacterized protein</fullName>
    </submittedName>
</protein>
<evidence type="ECO:0000313" key="2">
    <source>
        <dbReference type="Proteomes" id="UP000299084"/>
    </source>
</evidence>
<dbReference type="Proteomes" id="UP000299084">
    <property type="component" value="Unassembled WGS sequence"/>
</dbReference>
<gene>
    <name evidence="1" type="ORF">Cadr_000017331</name>
</gene>
<proteinExistence type="predicted"/>
<sequence length="96" mass="10554">MDAAVPREEGSLGNTHYNMCQRTLGQQSFDEGSRGILDSEPPNRLQMKTWELVLTEVCGVLSELGVPASASEEMSEILKSGKADKRGITWWTGLAR</sequence>
<keyword evidence="2" id="KW-1185">Reference proteome</keyword>
<dbReference type="EMBL" id="JWIN03000012">
    <property type="protein sequence ID" value="KAB1270519.1"/>
    <property type="molecule type" value="Genomic_DNA"/>
</dbReference>
<dbReference type="AlphaFoldDB" id="A0A5N4DHI7"/>
<reference evidence="1 2" key="1">
    <citation type="journal article" date="2019" name="Mol. Ecol. Resour.">
        <title>Improving Illumina assemblies with Hi-C and long reads: an example with the North African dromedary.</title>
        <authorList>
            <person name="Elbers J.P."/>
            <person name="Rogers M.F."/>
            <person name="Perelman P.L."/>
            <person name="Proskuryakova A.A."/>
            <person name="Serdyukova N.A."/>
            <person name="Johnson W.E."/>
            <person name="Horin P."/>
            <person name="Corander J."/>
            <person name="Murphy D."/>
            <person name="Burger P.A."/>
        </authorList>
    </citation>
    <scope>NUCLEOTIDE SEQUENCE [LARGE SCALE GENOMIC DNA]</scope>
    <source>
        <strain evidence="1">Drom800</strain>
        <tissue evidence="1">Blood</tissue>
    </source>
</reference>
<organism evidence="1 2">
    <name type="scientific">Camelus dromedarius</name>
    <name type="common">Dromedary</name>
    <name type="synonym">Arabian camel</name>
    <dbReference type="NCBI Taxonomy" id="9838"/>
    <lineage>
        <taxon>Eukaryota</taxon>
        <taxon>Metazoa</taxon>
        <taxon>Chordata</taxon>
        <taxon>Craniata</taxon>
        <taxon>Vertebrata</taxon>
        <taxon>Euteleostomi</taxon>
        <taxon>Mammalia</taxon>
        <taxon>Eutheria</taxon>
        <taxon>Laurasiatheria</taxon>
        <taxon>Artiodactyla</taxon>
        <taxon>Tylopoda</taxon>
        <taxon>Camelidae</taxon>
        <taxon>Camelus</taxon>
    </lineage>
</organism>
<evidence type="ECO:0000313" key="1">
    <source>
        <dbReference type="EMBL" id="KAB1270519.1"/>
    </source>
</evidence>
<comment type="caution">
    <text evidence="1">The sequence shown here is derived from an EMBL/GenBank/DDBJ whole genome shotgun (WGS) entry which is preliminary data.</text>
</comment>
<name>A0A5N4DHI7_CAMDR</name>
<accession>A0A5N4DHI7</accession>